<dbReference type="Proteomes" id="UP000002729">
    <property type="component" value="Unassembled WGS sequence"/>
</dbReference>
<dbReference type="EMBL" id="GL833130">
    <property type="protein sequence ID" value="EGB07592.1"/>
    <property type="molecule type" value="Genomic_DNA"/>
</dbReference>
<dbReference type="OrthoDB" id="8092968at2759"/>
<gene>
    <name evidence="1" type="ORF">AURANDRAFT_27149</name>
</gene>
<feature type="non-terminal residue" evidence="1">
    <location>
        <position position="1"/>
    </location>
</feature>
<dbReference type="PANTHER" id="PTHR47188:SF1">
    <property type="entry name" value="PROTEIN TAR1"/>
    <property type="match status" value="1"/>
</dbReference>
<dbReference type="InterPro" id="IPR044792">
    <property type="entry name" value="TAR1"/>
</dbReference>
<dbReference type="PANTHER" id="PTHR47188">
    <property type="entry name" value="PROTEIN TAR1"/>
    <property type="match status" value="1"/>
</dbReference>
<proteinExistence type="predicted"/>
<dbReference type="GeneID" id="20220311"/>
<dbReference type="AlphaFoldDB" id="F0YAU4"/>
<organism evidence="2">
    <name type="scientific">Aureococcus anophagefferens</name>
    <name type="common">Harmful bloom alga</name>
    <dbReference type="NCBI Taxonomy" id="44056"/>
    <lineage>
        <taxon>Eukaryota</taxon>
        <taxon>Sar</taxon>
        <taxon>Stramenopiles</taxon>
        <taxon>Ochrophyta</taxon>
        <taxon>Pelagophyceae</taxon>
        <taxon>Pelagomonadales</taxon>
        <taxon>Pelagomonadaceae</taxon>
        <taxon>Aureococcus</taxon>
    </lineage>
</organism>
<reference evidence="1 2" key="1">
    <citation type="journal article" date="2011" name="Proc. Natl. Acad. Sci. U.S.A.">
        <title>Niche of harmful alga Aureococcus anophagefferens revealed through ecogenomics.</title>
        <authorList>
            <person name="Gobler C.J."/>
            <person name="Berry D.L."/>
            <person name="Dyhrman S.T."/>
            <person name="Wilhelm S.W."/>
            <person name="Salamov A."/>
            <person name="Lobanov A.V."/>
            <person name="Zhang Y."/>
            <person name="Collier J.L."/>
            <person name="Wurch L.L."/>
            <person name="Kustka A.B."/>
            <person name="Dill B.D."/>
            <person name="Shah M."/>
            <person name="VerBerkmoes N.C."/>
            <person name="Kuo A."/>
            <person name="Terry A."/>
            <person name="Pangilinan J."/>
            <person name="Lindquist E.A."/>
            <person name="Lucas S."/>
            <person name="Paulsen I.T."/>
            <person name="Hattenrath-Lehmann T.K."/>
            <person name="Talmage S.C."/>
            <person name="Walker E.A."/>
            <person name="Koch F."/>
            <person name="Burson A.M."/>
            <person name="Marcoval M.A."/>
            <person name="Tang Y.Z."/>
            <person name="Lecleir G.R."/>
            <person name="Coyne K.J."/>
            <person name="Berg G.M."/>
            <person name="Bertrand E.M."/>
            <person name="Saito M.A."/>
            <person name="Gladyshev V.N."/>
            <person name="Grigoriev I.V."/>
        </authorList>
    </citation>
    <scope>NUCLEOTIDE SEQUENCE [LARGE SCALE GENOMIC DNA]</scope>
    <source>
        <strain evidence="2">CCMP 1984</strain>
    </source>
</reference>
<dbReference type="RefSeq" id="XP_009037592.1">
    <property type="nucleotide sequence ID" value="XM_009039344.1"/>
</dbReference>
<keyword evidence="2" id="KW-1185">Reference proteome</keyword>
<name>F0YAU4_AURAN</name>
<accession>F0YAU4</accession>
<protein>
    <submittedName>
        <fullName evidence="1">Uncharacterized protein</fullName>
    </submittedName>
</protein>
<dbReference type="InParanoid" id="F0YAU4"/>
<evidence type="ECO:0000313" key="2">
    <source>
        <dbReference type="Proteomes" id="UP000002729"/>
    </source>
</evidence>
<dbReference type="KEGG" id="aaf:AURANDRAFT_27149"/>
<sequence length="140" mass="15092">FPLTSFRPFLTLFSKFFASFPHGTCSLSVSHPYLALDGIYHPFGLQSQANRLVEDAPYDAVRGTDGIVTLSDALFQGTSPRTLPGVASLDYNPTLCKVSLQSGLIPLQSPLLGESLLVSFPPLSYMLKFSGSSCVTEAQD</sequence>
<evidence type="ECO:0000313" key="1">
    <source>
        <dbReference type="EMBL" id="EGB07592.1"/>
    </source>
</evidence>
<dbReference type="GO" id="GO:0043457">
    <property type="term" value="P:regulation of cellular respiration"/>
    <property type="evidence" value="ECO:0007669"/>
    <property type="project" value="InterPro"/>
</dbReference>